<feature type="domain" description="Thioesterase" evidence="3">
    <location>
        <begin position="87"/>
        <end position="163"/>
    </location>
</feature>
<dbReference type="AlphaFoldDB" id="B9RDM2"/>
<dbReference type="InterPro" id="IPR039298">
    <property type="entry name" value="ACOT13"/>
</dbReference>
<dbReference type="FunCoup" id="B9RDM2">
    <property type="interactions" value="27"/>
</dbReference>
<feature type="region of interest" description="Disordered" evidence="2">
    <location>
        <begin position="1"/>
        <end position="23"/>
    </location>
</feature>
<dbReference type="InterPro" id="IPR029069">
    <property type="entry name" value="HotDog_dom_sf"/>
</dbReference>
<dbReference type="Gene3D" id="3.10.129.10">
    <property type="entry name" value="Hotdog Thioesterase"/>
    <property type="match status" value="1"/>
</dbReference>
<dbReference type="InterPro" id="IPR006683">
    <property type="entry name" value="Thioestr_dom"/>
</dbReference>
<dbReference type="STRING" id="3988.B9RDM2"/>
<reference evidence="5" key="1">
    <citation type="journal article" date="2010" name="Nat. Biotechnol.">
        <title>Draft genome sequence of the oilseed species Ricinus communis.</title>
        <authorList>
            <person name="Chan A.P."/>
            <person name="Crabtree J."/>
            <person name="Zhao Q."/>
            <person name="Lorenzi H."/>
            <person name="Orvis J."/>
            <person name="Puiu D."/>
            <person name="Melake-Berhan A."/>
            <person name="Jones K.M."/>
            <person name="Redman J."/>
            <person name="Chen G."/>
            <person name="Cahoon E.B."/>
            <person name="Gedil M."/>
            <person name="Stanke M."/>
            <person name="Haas B.J."/>
            <person name="Wortman J.R."/>
            <person name="Fraser-Liggett C.M."/>
            <person name="Ravel J."/>
            <person name="Rabinowicz P.D."/>
        </authorList>
    </citation>
    <scope>NUCLEOTIDE SEQUENCE [LARGE SCALE GENOMIC DNA]</scope>
    <source>
        <strain evidence="5">cv. Hale</strain>
    </source>
</reference>
<dbReference type="Proteomes" id="UP000008311">
    <property type="component" value="Unassembled WGS sequence"/>
</dbReference>
<proteinExistence type="inferred from homology"/>
<dbReference type="Pfam" id="PF03061">
    <property type="entry name" value="4HBT"/>
    <property type="match status" value="1"/>
</dbReference>
<sequence>MAKSFVTVTSPSEDSPSSSSSLTVSKGVVDKIHGFFTDVGVTSCIPKNKQSEDFYSNILSNLLKADHVQRGRISCSFSVLPFVANYFGGLHGGALAAIAERVAIACARTVVAEDKEIFLGELSLSYLSAAPKNEELVVDSSVLRSGKNLTVVAMEFKIKKTGKLAFTARATFYNMPVAKL</sequence>
<name>B9RDM2_RICCO</name>
<dbReference type="EMBL" id="EQ973775">
    <property type="protein sequence ID" value="EEF50480.1"/>
    <property type="molecule type" value="Genomic_DNA"/>
</dbReference>
<protein>
    <submittedName>
        <fullName evidence="4">Acyl-CoA thioesterase, putative</fullName>
    </submittedName>
</protein>
<evidence type="ECO:0000313" key="4">
    <source>
        <dbReference type="EMBL" id="EEF50480.1"/>
    </source>
</evidence>
<evidence type="ECO:0000256" key="1">
    <source>
        <dbReference type="ARBA" id="ARBA00008324"/>
    </source>
</evidence>
<dbReference type="GO" id="GO:0047617">
    <property type="term" value="F:fatty acyl-CoA hydrolase activity"/>
    <property type="evidence" value="ECO:0000318"/>
    <property type="project" value="GO_Central"/>
</dbReference>
<dbReference type="eggNOG" id="KOG3328">
    <property type="taxonomic scope" value="Eukaryota"/>
</dbReference>
<keyword evidence="5" id="KW-1185">Reference proteome</keyword>
<gene>
    <name evidence="4" type="ORF">RCOM_1614440</name>
</gene>
<evidence type="ECO:0000313" key="5">
    <source>
        <dbReference type="Proteomes" id="UP000008311"/>
    </source>
</evidence>
<comment type="similarity">
    <text evidence="1">Belongs to the thioesterase PaaI family.</text>
</comment>
<dbReference type="CDD" id="cd03443">
    <property type="entry name" value="PaaI_thioesterase"/>
    <property type="match status" value="1"/>
</dbReference>
<dbReference type="PANTHER" id="PTHR21660">
    <property type="entry name" value="THIOESTERASE SUPERFAMILY MEMBER-RELATED"/>
    <property type="match status" value="1"/>
</dbReference>
<evidence type="ECO:0000259" key="3">
    <source>
        <dbReference type="Pfam" id="PF03061"/>
    </source>
</evidence>
<accession>B9RDM2</accession>
<evidence type="ECO:0000256" key="2">
    <source>
        <dbReference type="SAM" id="MobiDB-lite"/>
    </source>
</evidence>
<dbReference type="InParanoid" id="B9RDM2"/>
<organism evidence="4 5">
    <name type="scientific">Ricinus communis</name>
    <name type="common">Castor bean</name>
    <dbReference type="NCBI Taxonomy" id="3988"/>
    <lineage>
        <taxon>Eukaryota</taxon>
        <taxon>Viridiplantae</taxon>
        <taxon>Streptophyta</taxon>
        <taxon>Embryophyta</taxon>
        <taxon>Tracheophyta</taxon>
        <taxon>Spermatophyta</taxon>
        <taxon>Magnoliopsida</taxon>
        <taxon>eudicotyledons</taxon>
        <taxon>Gunneridae</taxon>
        <taxon>Pentapetalae</taxon>
        <taxon>rosids</taxon>
        <taxon>fabids</taxon>
        <taxon>Malpighiales</taxon>
        <taxon>Euphorbiaceae</taxon>
        <taxon>Acalyphoideae</taxon>
        <taxon>Acalypheae</taxon>
        <taxon>Ricinus</taxon>
    </lineage>
</organism>
<dbReference type="SUPFAM" id="SSF54637">
    <property type="entry name" value="Thioesterase/thiol ester dehydrase-isomerase"/>
    <property type="match status" value="1"/>
</dbReference>
<dbReference type="PANTHER" id="PTHR21660:SF48">
    <property type="entry name" value="THIOESTERASE DOMAIN-CONTAINING PROTEIN"/>
    <property type="match status" value="1"/>
</dbReference>